<gene>
    <name evidence="2" type="ORF">Zmor_004360</name>
</gene>
<dbReference type="AlphaFoldDB" id="A0AA38HKJ7"/>
<evidence type="ECO:0000259" key="1">
    <source>
        <dbReference type="Pfam" id="PF07475"/>
    </source>
</evidence>
<dbReference type="GO" id="GO:0006109">
    <property type="term" value="P:regulation of carbohydrate metabolic process"/>
    <property type="evidence" value="ECO:0007669"/>
    <property type="project" value="InterPro"/>
</dbReference>
<organism evidence="2 3">
    <name type="scientific">Zophobas morio</name>
    <dbReference type="NCBI Taxonomy" id="2755281"/>
    <lineage>
        <taxon>Eukaryota</taxon>
        <taxon>Metazoa</taxon>
        <taxon>Ecdysozoa</taxon>
        <taxon>Arthropoda</taxon>
        <taxon>Hexapoda</taxon>
        <taxon>Insecta</taxon>
        <taxon>Pterygota</taxon>
        <taxon>Neoptera</taxon>
        <taxon>Endopterygota</taxon>
        <taxon>Coleoptera</taxon>
        <taxon>Polyphaga</taxon>
        <taxon>Cucujiformia</taxon>
        <taxon>Tenebrionidae</taxon>
        <taxon>Zophobas</taxon>
    </lineage>
</organism>
<dbReference type="Pfam" id="PF07475">
    <property type="entry name" value="Hpr_kinase_C"/>
    <property type="match status" value="1"/>
</dbReference>
<reference evidence="2" key="1">
    <citation type="journal article" date="2023" name="G3 (Bethesda)">
        <title>Whole genome assemblies of Zophobas morio and Tenebrio molitor.</title>
        <authorList>
            <person name="Kaur S."/>
            <person name="Stinson S.A."/>
            <person name="diCenzo G.C."/>
        </authorList>
    </citation>
    <scope>NUCLEOTIDE SEQUENCE</scope>
    <source>
        <strain evidence="2">QUZm001</strain>
    </source>
</reference>
<sequence>MVEVRGIGIINIAETYGYQIIMEESPVDIVIELLHFEAGSVDNYERIGRSFESYKVLGTKIPYIKIPVSSGRNIANIVETAVSQLKLLQTPGFKRPVDIIDVRLRNYSEDDE</sequence>
<keyword evidence="3" id="KW-1185">Reference proteome</keyword>
<dbReference type="SUPFAM" id="SSF53795">
    <property type="entry name" value="PEP carboxykinase-like"/>
    <property type="match status" value="1"/>
</dbReference>
<dbReference type="PANTHER" id="PTHR30305">
    <property type="entry name" value="PROTEIN YJDM-RELATED"/>
    <property type="match status" value="1"/>
</dbReference>
<comment type="caution">
    <text evidence="2">The sequence shown here is derived from an EMBL/GenBank/DDBJ whole genome shotgun (WGS) entry which is preliminary data.</text>
</comment>
<dbReference type="InterPro" id="IPR011104">
    <property type="entry name" value="Hpr_kin/Pase_C"/>
</dbReference>
<accession>A0AA38HKJ7</accession>
<dbReference type="Gene3D" id="3.40.50.300">
    <property type="entry name" value="P-loop containing nucleotide triphosphate hydrolases"/>
    <property type="match status" value="1"/>
</dbReference>
<dbReference type="InterPro" id="IPR027417">
    <property type="entry name" value="P-loop_NTPase"/>
</dbReference>
<dbReference type="EMBL" id="JALNTZ010001666">
    <property type="protein sequence ID" value="KAJ3623648.1"/>
    <property type="molecule type" value="Genomic_DNA"/>
</dbReference>
<dbReference type="PANTHER" id="PTHR30305:SF1">
    <property type="entry name" value="HPR KINASE_PHOSPHORYLASE"/>
    <property type="match status" value="1"/>
</dbReference>
<dbReference type="Proteomes" id="UP001168821">
    <property type="component" value="Unassembled WGS sequence"/>
</dbReference>
<dbReference type="GO" id="GO:0005524">
    <property type="term" value="F:ATP binding"/>
    <property type="evidence" value="ECO:0007669"/>
    <property type="project" value="InterPro"/>
</dbReference>
<dbReference type="GO" id="GO:0000155">
    <property type="term" value="F:phosphorelay sensor kinase activity"/>
    <property type="evidence" value="ECO:0007669"/>
    <property type="project" value="InterPro"/>
</dbReference>
<evidence type="ECO:0000313" key="3">
    <source>
        <dbReference type="Proteomes" id="UP001168821"/>
    </source>
</evidence>
<proteinExistence type="predicted"/>
<protein>
    <recommendedName>
        <fullName evidence="1">HPr kinase/phosphorylase C-terminal domain-containing protein</fullName>
    </recommendedName>
</protein>
<name>A0AA38HKJ7_9CUCU</name>
<feature type="domain" description="HPr kinase/phosphorylase C-terminal" evidence="1">
    <location>
        <begin position="1"/>
        <end position="89"/>
    </location>
</feature>
<evidence type="ECO:0000313" key="2">
    <source>
        <dbReference type="EMBL" id="KAJ3623648.1"/>
    </source>
</evidence>